<reference evidence="11" key="1">
    <citation type="submission" date="2020-06" db="EMBL/GenBank/DDBJ databases">
        <authorList>
            <person name="Li T."/>
            <person name="Hu X."/>
            <person name="Zhang T."/>
            <person name="Song X."/>
            <person name="Zhang H."/>
            <person name="Dai N."/>
            <person name="Sheng W."/>
            <person name="Hou X."/>
            <person name="Wei L."/>
        </authorList>
    </citation>
    <scope>NUCLEOTIDE SEQUENCE</scope>
    <source>
        <strain evidence="11">K16</strain>
        <tissue evidence="11">Leaf</tissue>
    </source>
</reference>
<evidence type="ECO:0000256" key="1">
    <source>
        <dbReference type="ARBA" id="ARBA00004167"/>
    </source>
</evidence>
<evidence type="ECO:0000256" key="6">
    <source>
        <dbReference type="ARBA" id="ARBA00022989"/>
    </source>
</evidence>
<name>A0AAE1WDU4_9LAMI</name>
<protein>
    <submittedName>
        <fullName evidence="11">Receptor homology region, transmembrane domain-and RING domain-containing protein 4</fullName>
    </submittedName>
</protein>
<evidence type="ECO:0000256" key="9">
    <source>
        <dbReference type="SAM" id="MobiDB-lite"/>
    </source>
</evidence>
<feature type="domain" description="RING-type" evidence="10">
    <location>
        <begin position="524"/>
        <end position="566"/>
    </location>
</feature>
<keyword evidence="11" id="KW-0675">Receptor</keyword>
<reference evidence="11" key="2">
    <citation type="journal article" date="2024" name="Plant">
        <title>Genomic evolution and insights into agronomic trait innovations of Sesamum species.</title>
        <authorList>
            <person name="Miao H."/>
            <person name="Wang L."/>
            <person name="Qu L."/>
            <person name="Liu H."/>
            <person name="Sun Y."/>
            <person name="Le M."/>
            <person name="Wang Q."/>
            <person name="Wei S."/>
            <person name="Zheng Y."/>
            <person name="Lin W."/>
            <person name="Duan Y."/>
            <person name="Cao H."/>
            <person name="Xiong S."/>
            <person name="Wang X."/>
            <person name="Wei L."/>
            <person name="Li C."/>
            <person name="Ma Q."/>
            <person name="Ju M."/>
            <person name="Zhao R."/>
            <person name="Li G."/>
            <person name="Mu C."/>
            <person name="Tian Q."/>
            <person name="Mei H."/>
            <person name="Zhang T."/>
            <person name="Gao T."/>
            <person name="Zhang H."/>
        </authorList>
    </citation>
    <scope>NUCLEOTIDE SEQUENCE</scope>
    <source>
        <strain evidence="11">K16</strain>
    </source>
</reference>
<dbReference type="FunFam" id="3.30.40.10:FF:000388">
    <property type="entry name" value="Putative RING zinc finger domain superfamily protein"/>
    <property type="match status" value="1"/>
</dbReference>
<keyword evidence="4 8" id="KW-0863">Zinc-finger</keyword>
<dbReference type="GO" id="GO:0016020">
    <property type="term" value="C:membrane"/>
    <property type="evidence" value="ECO:0007669"/>
    <property type="project" value="UniProtKB-SubCell"/>
</dbReference>
<gene>
    <name evidence="11" type="ORF">Sango_1930100</name>
</gene>
<dbReference type="SUPFAM" id="SSF57850">
    <property type="entry name" value="RING/U-box"/>
    <property type="match status" value="1"/>
</dbReference>
<evidence type="ECO:0000256" key="5">
    <source>
        <dbReference type="ARBA" id="ARBA00022833"/>
    </source>
</evidence>
<feature type="compositionally biased region" description="Polar residues" evidence="9">
    <location>
        <begin position="370"/>
        <end position="407"/>
    </location>
</feature>
<keyword evidence="12" id="KW-1185">Reference proteome</keyword>
<accession>A0AAE1WDU4</accession>
<dbReference type="SMART" id="SM00184">
    <property type="entry name" value="RING"/>
    <property type="match status" value="1"/>
</dbReference>
<sequence length="580" mass="64394">MGSGISRTRSGRSRPQEQRPRPRLRRAISSLLVCGASSSSREVICDVFCYMRSEWANAYLMEDYPAELLVNSAEHGHQEKFKILRKKSDLSMGNGDDLVSSKSESLVSSRRWLAANGNSAPEDGGSNVEHGNRGKFLSESRELIPSYQSTAHSRSIETASTSYVDQLSSDCVSLNEMSSTNAMNTINYNMNGALSQFGQRFNNTGNVYSHGLGGLLLDELSVENNVSEEADFSNSDFGSSFVSDSPMDTHLPRDDAIQEVTPSHVGFLVSEREHNRQDVNLLQVDVVSISSNILPTNSAEINSREARRNSRRLFWDAFSRRSSRRHTESRTFGFSPGDSESLRSHDRWLLDFTGGFYNDEVGGDLRSHGSRTPGSHELQTPGRNEQQTPSSNGERTPGSNEQDTPGSNEHRWNSRFEIWERLRGNLDSTDHPTSVCPRGIHADSSCSCQSSSSVEESGTRAGISRIVMLAEALFEILDQIHQQPMSLSLSMVSLPAPESVVESFPVKIHRKTGKLECADDVLQCYICLAEYEEGDKIRVLPCQHEYHMACVDKWLKEIHGVCPLCRGDVREGFSEGSTST</sequence>
<evidence type="ECO:0000256" key="8">
    <source>
        <dbReference type="PROSITE-ProRule" id="PRU00175"/>
    </source>
</evidence>
<feature type="region of interest" description="Disordered" evidence="9">
    <location>
        <begin position="1"/>
        <end position="22"/>
    </location>
</feature>
<dbReference type="GO" id="GO:0008270">
    <property type="term" value="F:zinc ion binding"/>
    <property type="evidence" value="ECO:0007669"/>
    <property type="project" value="UniProtKB-KW"/>
</dbReference>
<dbReference type="InterPro" id="IPR013083">
    <property type="entry name" value="Znf_RING/FYVE/PHD"/>
</dbReference>
<organism evidence="11 12">
    <name type="scientific">Sesamum angolense</name>
    <dbReference type="NCBI Taxonomy" id="2727404"/>
    <lineage>
        <taxon>Eukaryota</taxon>
        <taxon>Viridiplantae</taxon>
        <taxon>Streptophyta</taxon>
        <taxon>Embryophyta</taxon>
        <taxon>Tracheophyta</taxon>
        <taxon>Spermatophyta</taxon>
        <taxon>Magnoliopsida</taxon>
        <taxon>eudicotyledons</taxon>
        <taxon>Gunneridae</taxon>
        <taxon>Pentapetalae</taxon>
        <taxon>asterids</taxon>
        <taxon>lamiids</taxon>
        <taxon>Lamiales</taxon>
        <taxon>Pedaliaceae</taxon>
        <taxon>Sesamum</taxon>
    </lineage>
</organism>
<proteinExistence type="predicted"/>
<dbReference type="PANTHER" id="PTHR47168:SF1">
    <property type="entry name" value="OS02G0798600 PROTEIN"/>
    <property type="match status" value="1"/>
</dbReference>
<comment type="caution">
    <text evidence="11">The sequence shown here is derived from an EMBL/GenBank/DDBJ whole genome shotgun (WGS) entry which is preliminary data.</text>
</comment>
<evidence type="ECO:0000256" key="4">
    <source>
        <dbReference type="ARBA" id="ARBA00022771"/>
    </source>
</evidence>
<keyword evidence="5" id="KW-0862">Zinc</keyword>
<evidence type="ECO:0000259" key="10">
    <source>
        <dbReference type="PROSITE" id="PS50089"/>
    </source>
</evidence>
<keyword evidence="2 11" id="KW-0812">Transmembrane</keyword>
<evidence type="ECO:0000256" key="3">
    <source>
        <dbReference type="ARBA" id="ARBA00022723"/>
    </source>
</evidence>
<evidence type="ECO:0000256" key="2">
    <source>
        <dbReference type="ARBA" id="ARBA00022692"/>
    </source>
</evidence>
<comment type="subcellular location">
    <subcellularLocation>
        <location evidence="1">Membrane</location>
        <topology evidence="1">Single-pass membrane protein</topology>
    </subcellularLocation>
</comment>
<dbReference type="PROSITE" id="PS50089">
    <property type="entry name" value="ZF_RING_2"/>
    <property type="match status" value="1"/>
</dbReference>
<feature type="region of interest" description="Disordered" evidence="9">
    <location>
        <begin position="363"/>
        <end position="411"/>
    </location>
</feature>
<dbReference type="Proteomes" id="UP001289374">
    <property type="component" value="Unassembled WGS sequence"/>
</dbReference>
<dbReference type="InterPro" id="IPR051653">
    <property type="entry name" value="E3_ligase_sorting_rcpt"/>
</dbReference>
<dbReference type="PANTHER" id="PTHR47168">
    <property type="entry name" value="RING ZINC FINGER DOMAIN SUPERFAMILY PROTEIN-RELATED"/>
    <property type="match status" value="1"/>
</dbReference>
<evidence type="ECO:0000313" key="12">
    <source>
        <dbReference type="Proteomes" id="UP001289374"/>
    </source>
</evidence>
<keyword evidence="7" id="KW-0472">Membrane</keyword>
<dbReference type="Gene3D" id="3.30.40.10">
    <property type="entry name" value="Zinc/RING finger domain, C3HC4 (zinc finger)"/>
    <property type="match status" value="1"/>
</dbReference>
<evidence type="ECO:0000256" key="7">
    <source>
        <dbReference type="ARBA" id="ARBA00023136"/>
    </source>
</evidence>
<dbReference type="InterPro" id="IPR001841">
    <property type="entry name" value="Znf_RING"/>
</dbReference>
<keyword evidence="3" id="KW-0479">Metal-binding</keyword>
<keyword evidence="6" id="KW-1133">Transmembrane helix</keyword>
<dbReference type="EMBL" id="JACGWL010000011">
    <property type="protein sequence ID" value="KAK4391523.1"/>
    <property type="molecule type" value="Genomic_DNA"/>
</dbReference>
<dbReference type="AlphaFoldDB" id="A0AAE1WDU4"/>
<evidence type="ECO:0000313" key="11">
    <source>
        <dbReference type="EMBL" id="KAK4391523.1"/>
    </source>
</evidence>
<dbReference type="Pfam" id="PF13639">
    <property type="entry name" value="zf-RING_2"/>
    <property type="match status" value="1"/>
</dbReference>